<dbReference type="InterPro" id="IPR051201">
    <property type="entry name" value="Chloro_Bact_Ser_Proteases"/>
</dbReference>
<feature type="coiled-coil region" evidence="4">
    <location>
        <begin position="447"/>
        <end position="474"/>
    </location>
</feature>
<dbReference type="AlphaFoldDB" id="A0A538T8J0"/>
<sequence length="477" mass="50366">MPARLPWLRACRAASRCAIQSWTARSRVNATWMRSSTISSTSSAVAKGRTPPSSRSTRRLTTACTSRSKRSVSGRSASAMPVTRIRSARASGLTVFTLLLLFCSNASASTATILPFKSDEATLLVGVDSARTSVVTMVAMPAPDSRPRTAPVRRLIGTGVVLGPHRLLTTASMAISRGTFTVHLGDGDRRGAQIRGVDRQSNVALFAVDGPPLQPLRQASPQSLAIGSWVAVISNVSVTQPQITLGHVVGRGERIDFPYSGDIAEIEASTYPGASGGAVLNEAGEWVAIVVGRAGPAPVRSSASSVVEPDGADRKQSTDLLIALPVDQLLRIADDLEEYGSVRRAFLGIQMRRGLLADTLGVLVEGVVPRSPAELAGLKAGDRILAFEGSVIHSGEEITSLVRSLRPGDEIEMTVSRGADIFPMHATLDAAVGAPAAPPPPSRAAELGRLKRSLRKLEAETQKIEEQIKALESSPAR</sequence>
<comment type="similarity">
    <text evidence="1">Belongs to the peptidase S1C family.</text>
</comment>
<dbReference type="SMART" id="SM00228">
    <property type="entry name" value="PDZ"/>
    <property type="match status" value="1"/>
</dbReference>
<dbReference type="SUPFAM" id="SSF50156">
    <property type="entry name" value="PDZ domain-like"/>
    <property type="match status" value="1"/>
</dbReference>
<dbReference type="SUPFAM" id="SSF50494">
    <property type="entry name" value="Trypsin-like serine proteases"/>
    <property type="match status" value="1"/>
</dbReference>
<dbReference type="PANTHER" id="PTHR43343">
    <property type="entry name" value="PEPTIDASE S12"/>
    <property type="match status" value="1"/>
</dbReference>
<accession>A0A538T8J0</accession>
<dbReference type="GO" id="GO:0004252">
    <property type="term" value="F:serine-type endopeptidase activity"/>
    <property type="evidence" value="ECO:0007669"/>
    <property type="project" value="InterPro"/>
</dbReference>
<evidence type="ECO:0000256" key="2">
    <source>
        <dbReference type="ARBA" id="ARBA00022670"/>
    </source>
</evidence>
<dbReference type="Pfam" id="PF13180">
    <property type="entry name" value="PDZ_2"/>
    <property type="match status" value="1"/>
</dbReference>
<dbReference type="InterPro" id="IPR036034">
    <property type="entry name" value="PDZ_sf"/>
</dbReference>
<keyword evidence="3" id="KW-0378">Hydrolase</keyword>
<keyword evidence="4" id="KW-0175">Coiled coil</keyword>
<evidence type="ECO:0000256" key="1">
    <source>
        <dbReference type="ARBA" id="ARBA00010541"/>
    </source>
</evidence>
<dbReference type="Proteomes" id="UP000316852">
    <property type="component" value="Unassembled WGS sequence"/>
</dbReference>
<dbReference type="PROSITE" id="PS50106">
    <property type="entry name" value="PDZ"/>
    <property type="match status" value="1"/>
</dbReference>
<dbReference type="InterPro" id="IPR009003">
    <property type="entry name" value="Peptidase_S1_PA"/>
</dbReference>
<evidence type="ECO:0000256" key="3">
    <source>
        <dbReference type="ARBA" id="ARBA00022801"/>
    </source>
</evidence>
<keyword evidence="2 6" id="KW-0645">Protease</keyword>
<dbReference type="EMBL" id="VBOW01000018">
    <property type="protein sequence ID" value="TMQ59951.1"/>
    <property type="molecule type" value="Genomic_DNA"/>
</dbReference>
<evidence type="ECO:0000256" key="4">
    <source>
        <dbReference type="SAM" id="Coils"/>
    </source>
</evidence>
<dbReference type="InterPro" id="IPR001940">
    <property type="entry name" value="Peptidase_S1C"/>
</dbReference>
<dbReference type="PRINTS" id="PR00834">
    <property type="entry name" value="PROTEASES2C"/>
</dbReference>
<dbReference type="InterPro" id="IPR043504">
    <property type="entry name" value="Peptidase_S1_PA_chymotrypsin"/>
</dbReference>
<dbReference type="Gene3D" id="2.30.42.10">
    <property type="match status" value="1"/>
</dbReference>
<protein>
    <submittedName>
        <fullName evidence="6">Serine protease</fullName>
    </submittedName>
</protein>
<name>A0A538T8J0_UNCEI</name>
<dbReference type="PANTHER" id="PTHR43343:SF3">
    <property type="entry name" value="PROTEASE DO-LIKE 8, CHLOROPLASTIC"/>
    <property type="match status" value="1"/>
</dbReference>
<feature type="domain" description="PDZ" evidence="5">
    <location>
        <begin position="329"/>
        <end position="406"/>
    </location>
</feature>
<evidence type="ECO:0000313" key="6">
    <source>
        <dbReference type="EMBL" id="TMQ59951.1"/>
    </source>
</evidence>
<evidence type="ECO:0000259" key="5">
    <source>
        <dbReference type="PROSITE" id="PS50106"/>
    </source>
</evidence>
<dbReference type="InterPro" id="IPR001478">
    <property type="entry name" value="PDZ"/>
</dbReference>
<reference evidence="6 7" key="1">
    <citation type="journal article" date="2019" name="Nat. Microbiol.">
        <title>Mediterranean grassland soil C-N compound turnover is dependent on rainfall and depth, and is mediated by genomically divergent microorganisms.</title>
        <authorList>
            <person name="Diamond S."/>
            <person name="Andeer P.F."/>
            <person name="Li Z."/>
            <person name="Crits-Christoph A."/>
            <person name="Burstein D."/>
            <person name="Anantharaman K."/>
            <person name="Lane K.R."/>
            <person name="Thomas B.C."/>
            <person name="Pan C."/>
            <person name="Northen T.R."/>
            <person name="Banfield J.F."/>
        </authorList>
    </citation>
    <scope>NUCLEOTIDE SEQUENCE [LARGE SCALE GENOMIC DNA]</scope>
    <source>
        <strain evidence="6">WS_6</strain>
    </source>
</reference>
<evidence type="ECO:0000313" key="7">
    <source>
        <dbReference type="Proteomes" id="UP000316852"/>
    </source>
</evidence>
<proteinExistence type="inferred from homology"/>
<dbReference type="GO" id="GO:0006508">
    <property type="term" value="P:proteolysis"/>
    <property type="evidence" value="ECO:0007669"/>
    <property type="project" value="UniProtKB-KW"/>
</dbReference>
<gene>
    <name evidence="6" type="ORF">E6K76_03280</name>
</gene>
<dbReference type="Pfam" id="PF13365">
    <property type="entry name" value="Trypsin_2"/>
    <property type="match status" value="1"/>
</dbReference>
<comment type="caution">
    <text evidence="6">The sequence shown here is derived from an EMBL/GenBank/DDBJ whole genome shotgun (WGS) entry which is preliminary data.</text>
</comment>
<organism evidence="6 7">
    <name type="scientific">Eiseniibacteriota bacterium</name>
    <dbReference type="NCBI Taxonomy" id="2212470"/>
    <lineage>
        <taxon>Bacteria</taxon>
        <taxon>Candidatus Eiseniibacteriota</taxon>
    </lineage>
</organism>
<dbReference type="Gene3D" id="2.40.10.10">
    <property type="entry name" value="Trypsin-like serine proteases"/>
    <property type="match status" value="2"/>
</dbReference>